<keyword evidence="2" id="KW-1185">Reference proteome</keyword>
<evidence type="ECO:0000313" key="2">
    <source>
        <dbReference type="Proteomes" id="UP001060215"/>
    </source>
</evidence>
<comment type="caution">
    <text evidence="1">The sequence shown here is derived from an EMBL/GenBank/DDBJ whole genome shotgun (WGS) entry which is preliminary data.</text>
</comment>
<proteinExistence type="predicted"/>
<dbReference type="Proteomes" id="UP001060215">
    <property type="component" value="Chromosome 12"/>
</dbReference>
<reference evidence="1 2" key="1">
    <citation type="journal article" date="2022" name="Plant J.">
        <title>Chromosome-level genome of Camellia lanceoleosa provides a valuable resource for understanding genome evolution and self-incompatibility.</title>
        <authorList>
            <person name="Gong W."/>
            <person name="Xiao S."/>
            <person name="Wang L."/>
            <person name="Liao Z."/>
            <person name="Chang Y."/>
            <person name="Mo W."/>
            <person name="Hu G."/>
            <person name="Li W."/>
            <person name="Zhao G."/>
            <person name="Zhu H."/>
            <person name="Hu X."/>
            <person name="Ji K."/>
            <person name="Xiang X."/>
            <person name="Song Q."/>
            <person name="Yuan D."/>
            <person name="Jin S."/>
            <person name="Zhang L."/>
        </authorList>
    </citation>
    <scope>NUCLEOTIDE SEQUENCE [LARGE SCALE GENOMIC DNA]</scope>
    <source>
        <strain evidence="1">SQ_2022a</strain>
    </source>
</reference>
<organism evidence="1 2">
    <name type="scientific">Camellia lanceoleosa</name>
    <dbReference type="NCBI Taxonomy" id="1840588"/>
    <lineage>
        <taxon>Eukaryota</taxon>
        <taxon>Viridiplantae</taxon>
        <taxon>Streptophyta</taxon>
        <taxon>Embryophyta</taxon>
        <taxon>Tracheophyta</taxon>
        <taxon>Spermatophyta</taxon>
        <taxon>Magnoliopsida</taxon>
        <taxon>eudicotyledons</taxon>
        <taxon>Gunneridae</taxon>
        <taxon>Pentapetalae</taxon>
        <taxon>asterids</taxon>
        <taxon>Ericales</taxon>
        <taxon>Theaceae</taxon>
        <taxon>Camellia</taxon>
    </lineage>
</organism>
<sequence>MNTTPDDVKLLDPRTIMDSDFFCWCSASDSGSDSDLNFELFGFNDSNFSDRVLRIEIIPDIPESDSTRNRKSSIEDIDKENEEAALMDLLNFMYSSTLSTTTPSALLDVLMASHFMHEILQPVTAILAYDFGVCPALFGPPFKCFNGRSSAASYRCSETVSCNLALLLTEISPKTWWKSLILMQCNPKNRLKYNTNSL</sequence>
<dbReference type="EMBL" id="CM045769">
    <property type="protein sequence ID" value="KAI7995308.1"/>
    <property type="molecule type" value="Genomic_DNA"/>
</dbReference>
<gene>
    <name evidence="1" type="ORF">LOK49_LG11G02745</name>
</gene>
<protein>
    <submittedName>
        <fullName evidence="1">BTB/POZ domain-containing protein POB1</fullName>
    </submittedName>
</protein>
<evidence type="ECO:0000313" key="1">
    <source>
        <dbReference type="EMBL" id="KAI7995308.1"/>
    </source>
</evidence>
<name>A0ACC0G2F9_9ERIC</name>
<accession>A0ACC0G2F9</accession>